<protein>
    <submittedName>
        <fullName evidence="1">Uncharacterized protein</fullName>
    </submittedName>
</protein>
<evidence type="ECO:0000313" key="2">
    <source>
        <dbReference type="Proteomes" id="UP001056120"/>
    </source>
</evidence>
<dbReference type="EMBL" id="CM042033">
    <property type="protein sequence ID" value="KAI3774897.1"/>
    <property type="molecule type" value="Genomic_DNA"/>
</dbReference>
<comment type="caution">
    <text evidence="1">The sequence shown here is derived from an EMBL/GenBank/DDBJ whole genome shotgun (WGS) entry which is preliminary data.</text>
</comment>
<dbReference type="Proteomes" id="UP001056120">
    <property type="component" value="Linkage Group LG16"/>
</dbReference>
<name>A0ACB9FWE5_9ASTR</name>
<organism evidence="1 2">
    <name type="scientific">Smallanthus sonchifolius</name>
    <dbReference type="NCBI Taxonomy" id="185202"/>
    <lineage>
        <taxon>Eukaryota</taxon>
        <taxon>Viridiplantae</taxon>
        <taxon>Streptophyta</taxon>
        <taxon>Embryophyta</taxon>
        <taxon>Tracheophyta</taxon>
        <taxon>Spermatophyta</taxon>
        <taxon>Magnoliopsida</taxon>
        <taxon>eudicotyledons</taxon>
        <taxon>Gunneridae</taxon>
        <taxon>Pentapetalae</taxon>
        <taxon>asterids</taxon>
        <taxon>campanulids</taxon>
        <taxon>Asterales</taxon>
        <taxon>Asteraceae</taxon>
        <taxon>Asteroideae</taxon>
        <taxon>Heliantheae alliance</taxon>
        <taxon>Millerieae</taxon>
        <taxon>Smallanthus</taxon>
    </lineage>
</organism>
<reference evidence="1 2" key="2">
    <citation type="journal article" date="2022" name="Mol. Ecol. Resour.">
        <title>The genomes of chicory, endive, great burdock and yacon provide insights into Asteraceae paleo-polyploidization history and plant inulin production.</title>
        <authorList>
            <person name="Fan W."/>
            <person name="Wang S."/>
            <person name="Wang H."/>
            <person name="Wang A."/>
            <person name="Jiang F."/>
            <person name="Liu H."/>
            <person name="Zhao H."/>
            <person name="Xu D."/>
            <person name="Zhang Y."/>
        </authorList>
    </citation>
    <scope>NUCLEOTIDE SEQUENCE [LARGE SCALE GENOMIC DNA]</scope>
    <source>
        <strain evidence="2">cv. Yunnan</strain>
        <tissue evidence="1">Leaves</tissue>
    </source>
</reference>
<keyword evidence="2" id="KW-1185">Reference proteome</keyword>
<sequence length="381" mass="43539">MAADLLHGFQNTKLWFPSKYFSLNAASITVITIAMKLPLDLSSDMRGYMDQVAKVGSLDFMCVMMANFMPSLAAMDNKTLLANIIEDAQKSTVEKLRQHVKRYWVMAKTGSPQFVMASNPLSTVSGIILEKYWTQKLCEWERSPIHFQSSSRSRTLVYNLKSAIISLCIWLQKVIVILCKLISLIPTVIPIVVVYCLYCWKSLKARSFTPPVISRTDNTDRDLQNYVLLIHDDVELAEKTLKRISNSMNSFILKAEKEQKQNKDLLELLEKSTEFKGVENFDTDRVQPLLSIEPVNSWSLPIVTLTCIAVSLPNIRKDTIKSFLRSVGEGLSYTHQVEESLNCEKEYENIRKATIILWNEVENKRKWLDKTLELGPIVVSM</sequence>
<gene>
    <name evidence="1" type="ORF">L1987_49460</name>
</gene>
<reference evidence="2" key="1">
    <citation type="journal article" date="2022" name="Mol. Ecol. Resour.">
        <title>The genomes of chicory, endive, great burdock and yacon provide insights into Asteraceae palaeo-polyploidization history and plant inulin production.</title>
        <authorList>
            <person name="Fan W."/>
            <person name="Wang S."/>
            <person name="Wang H."/>
            <person name="Wang A."/>
            <person name="Jiang F."/>
            <person name="Liu H."/>
            <person name="Zhao H."/>
            <person name="Xu D."/>
            <person name="Zhang Y."/>
        </authorList>
    </citation>
    <scope>NUCLEOTIDE SEQUENCE [LARGE SCALE GENOMIC DNA]</scope>
    <source>
        <strain evidence="2">cv. Yunnan</strain>
    </source>
</reference>
<evidence type="ECO:0000313" key="1">
    <source>
        <dbReference type="EMBL" id="KAI3774897.1"/>
    </source>
</evidence>
<proteinExistence type="predicted"/>
<accession>A0ACB9FWE5</accession>